<evidence type="ECO:0000313" key="2">
    <source>
        <dbReference type="EMBL" id="KKB60950.1"/>
    </source>
</evidence>
<dbReference type="EMBL" id="LAQU01000110">
    <property type="protein sequence ID" value="KKB60950.1"/>
    <property type="molecule type" value="Genomic_DNA"/>
</dbReference>
<dbReference type="RefSeq" id="WP_046154506.1">
    <property type="nucleotide sequence ID" value="NZ_CADFGU010000008.1"/>
</dbReference>
<dbReference type="GO" id="GO:0005694">
    <property type="term" value="C:chromosome"/>
    <property type="evidence" value="ECO:0007669"/>
    <property type="project" value="TreeGrafter"/>
</dbReference>
<keyword evidence="3" id="KW-1185">Reference proteome</keyword>
<protein>
    <submittedName>
        <fullName evidence="2">Chromosome partitioning protein ParB</fullName>
    </submittedName>
</protein>
<dbReference type="PANTHER" id="PTHR33375:SF1">
    <property type="entry name" value="CHROMOSOME-PARTITIONING PROTEIN PARB-RELATED"/>
    <property type="match status" value="1"/>
</dbReference>
<dbReference type="STRING" id="28092.WM40_26165"/>
<dbReference type="Pfam" id="PF02195">
    <property type="entry name" value="ParB_N"/>
    <property type="match status" value="1"/>
</dbReference>
<dbReference type="Proteomes" id="UP000033618">
    <property type="component" value="Unassembled WGS sequence"/>
</dbReference>
<dbReference type="SUPFAM" id="SSF109709">
    <property type="entry name" value="KorB DNA-binding domain-like"/>
    <property type="match status" value="1"/>
</dbReference>
<dbReference type="SUPFAM" id="SSF110849">
    <property type="entry name" value="ParB/Sulfiredoxin"/>
    <property type="match status" value="1"/>
</dbReference>
<dbReference type="GO" id="GO:0007059">
    <property type="term" value="P:chromosome segregation"/>
    <property type="evidence" value="ECO:0007669"/>
    <property type="project" value="TreeGrafter"/>
</dbReference>
<dbReference type="Gene3D" id="1.10.10.2830">
    <property type="match status" value="1"/>
</dbReference>
<gene>
    <name evidence="2" type="ORF">WM40_26165</name>
</gene>
<dbReference type="PATRIC" id="fig|28092.6.peg.6172"/>
<sequence length="324" mass="35580">MSWIKDQAAKAKNIQLTQADIDAAKTTPASAPKTAPGQMMHLQATVISQKQEIEQLRSALKNGHSSKLPVARLHEVPGRRRKLSDEEFSELEANLLAYPLANPVTVEARPDGDWDIVTGNNRVDIYRRNGREEIDALIVQLDPALVERVAFFANLLSPSLSDFEKYWNFKKLQEGTELTRQDIAETAGLSKSHISRIFAFDGLPEAAKALLAERPERLGSHAASKLAIATSEGKADEVTAAIARLISDSTFTQDSAVKAVTSKPKTQTSVLAPLVVRVGKKKFCEISARNGNIGVRISDATEDAEGWAKEIQSFIEAKLNERRQ</sequence>
<evidence type="ECO:0000313" key="3">
    <source>
        <dbReference type="Proteomes" id="UP000033618"/>
    </source>
</evidence>
<organism evidence="2 3">
    <name type="scientific">Robbsia andropogonis</name>
    <dbReference type="NCBI Taxonomy" id="28092"/>
    <lineage>
        <taxon>Bacteria</taxon>
        <taxon>Pseudomonadati</taxon>
        <taxon>Pseudomonadota</taxon>
        <taxon>Betaproteobacteria</taxon>
        <taxon>Burkholderiales</taxon>
        <taxon>Burkholderiaceae</taxon>
        <taxon>Robbsia</taxon>
    </lineage>
</organism>
<feature type="domain" description="ParB-like N-terminal" evidence="1">
    <location>
        <begin position="66"/>
        <end position="155"/>
    </location>
</feature>
<dbReference type="Gene3D" id="3.90.1530.10">
    <property type="entry name" value="Conserved hypothetical protein from pyrococcus furiosus pfu- 392566-001, ParB domain"/>
    <property type="match status" value="1"/>
</dbReference>
<dbReference type="InterPro" id="IPR036086">
    <property type="entry name" value="ParB/Sulfiredoxin_sf"/>
</dbReference>
<proteinExistence type="predicted"/>
<reference evidence="2 3" key="1">
    <citation type="submission" date="2015-03" db="EMBL/GenBank/DDBJ databases">
        <title>Draft Genome Sequence of Burkholderia andropogonis type strain ICMP2807, isolated from Sorghum bicolor.</title>
        <authorList>
            <person name="Lopes-Santos L."/>
            <person name="Castro D.B."/>
            <person name="Ottoboni L.M."/>
            <person name="Park D."/>
            <person name="Weirc B.S."/>
            <person name="Destefano S.A."/>
        </authorList>
    </citation>
    <scope>NUCLEOTIDE SEQUENCE [LARGE SCALE GENOMIC DNA]</scope>
    <source>
        <strain evidence="2 3">ICMP2807</strain>
    </source>
</reference>
<dbReference type="InterPro" id="IPR003115">
    <property type="entry name" value="ParB_N"/>
</dbReference>
<dbReference type="InterPro" id="IPR050336">
    <property type="entry name" value="Chromosome_partition/occlusion"/>
</dbReference>
<accession>A0A0F5JTG9</accession>
<dbReference type="OrthoDB" id="8677451at2"/>
<name>A0A0F5JTG9_9BURK</name>
<dbReference type="SMART" id="SM00470">
    <property type="entry name" value="ParB"/>
    <property type="match status" value="1"/>
</dbReference>
<comment type="caution">
    <text evidence="2">The sequence shown here is derived from an EMBL/GenBank/DDBJ whole genome shotgun (WGS) entry which is preliminary data.</text>
</comment>
<dbReference type="AlphaFoldDB" id="A0A0F5JTG9"/>
<dbReference type="PANTHER" id="PTHR33375">
    <property type="entry name" value="CHROMOSOME-PARTITIONING PROTEIN PARB-RELATED"/>
    <property type="match status" value="1"/>
</dbReference>
<evidence type="ECO:0000259" key="1">
    <source>
        <dbReference type="SMART" id="SM00470"/>
    </source>
</evidence>